<evidence type="ECO:0000259" key="2">
    <source>
        <dbReference type="PROSITE" id="PS50980"/>
    </source>
</evidence>
<reference evidence="4 5" key="1">
    <citation type="submission" date="2018-09" db="EMBL/GenBank/DDBJ databases">
        <title>Glutamicibacter mishrai S5-52T (LMG 29155T = KCTC 39846T).</title>
        <authorList>
            <person name="Das S.K."/>
        </authorList>
    </citation>
    <scope>NUCLEOTIDE SEQUENCE [LARGE SCALE GENOMIC DNA]</scope>
    <source>
        <strain evidence="4 5">S5-52</strain>
    </source>
</reference>
<dbReference type="InterPro" id="IPR000438">
    <property type="entry name" value="Acetyl_CoA_COase_Trfase_b_su"/>
</dbReference>
<evidence type="ECO:0000256" key="1">
    <source>
        <dbReference type="ARBA" id="ARBA00022679"/>
    </source>
</evidence>
<dbReference type="PANTHER" id="PTHR42995:SF5">
    <property type="entry name" value="ACETYL-COENZYME A CARBOXYLASE CARBOXYL TRANSFERASE SUBUNIT BETA, CHLOROPLASTIC"/>
    <property type="match status" value="1"/>
</dbReference>
<dbReference type="AlphaFoldDB" id="A0A6H0SP81"/>
<gene>
    <name evidence="4" type="ORF">D3791_14655</name>
</gene>
<feature type="domain" description="CoA carboxyltransferase C-terminal" evidence="3">
    <location>
        <begin position="217"/>
        <end position="477"/>
    </location>
</feature>
<dbReference type="Pfam" id="PF01039">
    <property type="entry name" value="Carboxyl_trans"/>
    <property type="match status" value="1"/>
</dbReference>
<dbReference type="InterPro" id="IPR011762">
    <property type="entry name" value="COA_CT_N"/>
</dbReference>
<evidence type="ECO:0000313" key="4">
    <source>
        <dbReference type="EMBL" id="QIV88239.1"/>
    </source>
</evidence>
<organism evidence="4 5">
    <name type="scientific">Glutamicibacter mishrai</name>
    <dbReference type="NCBI Taxonomy" id="1775880"/>
    <lineage>
        <taxon>Bacteria</taxon>
        <taxon>Bacillati</taxon>
        <taxon>Actinomycetota</taxon>
        <taxon>Actinomycetes</taxon>
        <taxon>Micrococcales</taxon>
        <taxon>Micrococcaceae</taxon>
        <taxon>Glutamicibacter</taxon>
    </lineage>
</organism>
<dbReference type="GO" id="GO:0006633">
    <property type="term" value="P:fatty acid biosynthetic process"/>
    <property type="evidence" value="ECO:0007669"/>
    <property type="project" value="InterPro"/>
</dbReference>
<dbReference type="SUPFAM" id="SSF52096">
    <property type="entry name" value="ClpP/crotonase"/>
    <property type="match status" value="2"/>
</dbReference>
<dbReference type="InterPro" id="IPR029045">
    <property type="entry name" value="ClpP/crotonase-like_dom_sf"/>
</dbReference>
<dbReference type="Proteomes" id="UP000502331">
    <property type="component" value="Chromosome"/>
</dbReference>
<accession>A0A6H0SP81</accession>
<feature type="domain" description="CoA carboxyltransferase N-terminal" evidence="2">
    <location>
        <begin position="1"/>
        <end position="240"/>
    </location>
</feature>
<dbReference type="PRINTS" id="PR01070">
    <property type="entry name" value="ACCCTRFRASEB"/>
</dbReference>
<dbReference type="GO" id="GO:0016740">
    <property type="term" value="F:transferase activity"/>
    <property type="evidence" value="ECO:0007669"/>
    <property type="project" value="UniProtKB-KW"/>
</dbReference>
<protein>
    <submittedName>
        <fullName evidence="4">Acetyl-CoA carboxyl transferase</fullName>
    </submittedName>
</protein>
<dbReference type="PROSITE" id="PS50980">
    <property type="entry name" value="COA_CT_NTER"/>
    <property type="match status" value="1"/>
</dbReference>
<dbReference type="Gene3D" id="3.90.226.10">
    <property type="entry name" value="2-enoyl-CoA Hydratase, Chain A, domain 1"/>
    <property type="match status" value="2"/>
</dbReference>
<dbReference type="GO" id="GO:0003989">
    <property type="term" value="F:acetyl-CoA carboxylase activity"/>
    <property type="evidence" value="ECO:0007669"/>
    <property type="project" value="InterPro"/>
</dbReference>
<dbReference type="InterPro" id="IPR011763">
    <property type="entry name" value="COA_CT_C"/>
</dbReference>
<name>A0A6H0SP81_9MICC</name>
<dbReference type="PROSITE" id="PS50989">
    <property type="entry name" value="COA_CT_CTER"/>
    <property type="match status" value="1"/>
</dbReference>
<dbReference type="EMBL" id="CP032549">
    <property type="protein sequence ID" value="QIV88239.1"/>
    <property type="molecule type" value="Genomic_DNA"/>
</dbReference>
<dbReference type="PANTHER" id="PTHR42995">
    <property type="entry name" value="ACETYL-COENZYME A CARBOXYLASE CARBOXYL TRANSFERASE SUBUNIT BETA, CHLOROPLASTIC"/>
    <property type="match status" value="1"/>
</dbReference>
<sequence>MSTKTLRMDAATLLDIVLDEDSFESWDQPPRQPRLSAQYAADLEAAAAKSGTDEAVITGKGRIHGREVAVIVSEFNFLAGSIGQAAAHRIVAAIQRATAEKLPLLAGPASGGTRMQEGTLAFLGMVSITDAVRRHKEAGLPYLVYLRHPTTGGVMASWGSLGHITVAEPGALLGFLGPRVYEALYDQKFPDGVQISENLFRKGLIDAVVPPQELPSLVNRALSILQPVSAGGGFPAPAGRPFVREAKNVWESVQLSRNPRRPDTRMLLASADEALPLNGTGQGEKDPGLMLALARFGDQPCVVLGQQRPRHPETASLGPASLREARRGMQLAQELKLPLVTIIDTTGAELSVQSEEGGLAGEIARSLSELIGLRSPSVSVLLGQGTGGAALALLPADRTLAAENSWLSPLPPEGASAIIHRTTEHAAQMARQQKIGVPDLCSFGLVDHVVEEQIDAASRPREFCQELGAAIAAEISLARAIPDAHRLARRQLKFQSLGEAAD</sequence>
<proteinExistence type="predicted"/>
<evidence type="ECO:0000313" key="5">
    <source>
        <dbReference type="Proteomes" id="UP000502331"/>
    </source>
</evidence>
<dbReference type="InterPro" id="IPR034733">
    <property type="entry name" value="AcCoA_carboxyl_beta"/>
</dbReference>
<dbReference type="GO" id="GO:0009317">
    <property type="term" value="C:acetyl-CoA carboxylase complex"/>
    <property type="evidence" value="ECO:0007669"/>
    <property type="project" value="InterPro"/>
</dbReference>
<keyword evidence="1 4" id="KW-0808">Transferase</keyword>
<keyword evidence="5" id="KW-1185">Reference proteome</keyword>
<dbReference type="RefSeq" id="WP_172512626.1">
    <property type="nucleotide sequence ID" value="NZ_CP032549.1"/>
</dbReference>
<dbReference type="GO" id="GO:2001295">
    <property type="term" value="P:malonyl-CoA biosynthetic process"/>
    <property type="evidence" value="ECO:0007669"/>
    <property type="project" value="TreeGrafter"/>
</dbReference>
<evidence type="ECO:0000259" key="3">
    <source>
        <dbReference type="PROSITE" id="PS50989"/>
    </source>
</evidence>